<feature type="coiled-coil region" evidence="2">
    <location>
        <begin position="272"/>
        <end position="299"/>
    </location>
</feature>
<gene>
    <name evidence="5" type="ORF">MKW98_025615</name>
</gene>
<dbReference type="InterPro" id="IPR056889">
    <property type="entry name" value="NET2A-D/KIP1-like_C"/>
</dbReference>
<dbReference type="Pfam" id="PF25014">
    <property type="entry name" value="NET2A"/>
    <property type="match status" value="1"/>
</dbReference>
<evidence type="ECO:0000313" key="5">
    <source>
        <dbReference type="EMBL" id="KAI3895824.1"/>
    </source>
</evidence>
<keyword evidence="1 2" id="KW-0175">Coiled coil</keyword>
<keyword evidence="6" id="KW-1185">Reference proteome</keyword>
<evidence type="ECO:0000313" key="6">
    <source>
        <dbReference type="Proteomes" id="UP001202328"/>
    </source>
</evidence>
<comment type="caution">
    <text evidence="5">The sequence shown here is derived from an EMBL/GenBank/DDBJ whole genome shotgun (WGS) entry which is preliminary data.</text>
</comment>
<dbReference type="Pfam" id="PF24918">
    <property type="entry name" value="NET2A_C"/>
    <property type="match status" value="1"/>
</dbReference>
<dbReference type="PANTHER" id="PTHR31631:SF0">
    <property type="entry name" value="PROTEIN NETWORKED 2D"/>
    <property type="match status" value="1"/>
</dbReference>
<sequence length="947" mass="109341">MLQRAASNAYSWWWASHIRTKQSKWLEQNLQDMEEKVKYMLKLVEGEGDTFAKRAEIYFRQRPELIIFVEEAYRAYRALAERYDHISGELQSANNTIATVFPEQIQYGMDEDDEDYDGSPRYPPPPVDQIKVSKDLPQPPKTMPKALSFQMSIKKTPKMAPVPTTIAAPKSYLSKSEGLELMDKLQKEILALQTEKEFVKSSYESRLARYWEIENRVTEAQAKVCNLQDEFSMSNVIEDDDARTLMASTALKSCQDTLSQLQETHGRSAEEARIENDRIKVAQQKVEALKKKFRHEQMKQWNPFASDEDLTDYTLTLEEEAEILRQQDVESEAMVKDIRKKLEMQSSSSLTATEMAEKIDELVKKVISLETMVSTPTGLINRLRLEIDELQERLRNSEDDEEKSNSSNTKLGESEEKLHGIQDLNRNIEHQNSSLKIQFIEACCNLEHLSEKLQSMQHLEEDEILATEYQKEEAGQVLNPNQQFDFGELNNFIAASNDPANVTDKMSSITFHDLTQKYEELNLSNEVVKQDPSFADVDKKEEIPEEEDEPNWQQLFMNGLEGREKALLAEYTMVLRNFKEAKRQLSDVEKKNLDTISEMAVQLQELKNSNAMKDEEIRSLRLKLDLLQTKSDDDLSDSAFDDLRKPITKNSEHQDIKFNQDQGFESMVKRNKSLAYGEKGIEDHLNRIKSRKELNIILINEHQTLTSTEEKFRRDIDELLEENLEFWLRFSTSFHQIQKFQTVIQDLQAEFSDLTANNKQDDGSSPSKTTSTDKSQKSRARPLYVHLREIQTEMDTWVEQSASLKAELESRFTSLCDIQEEISKTLKAGLEAGDLEFTSYQAAKFQGEILNMKQENNKVADELQAGLDFVTGFQSEVETTLTKMNDEFKLSGSKKDQNDIKHSIRSRIPLRSFIFGIKQKKQKPSVFACINPAYQKQYSDIQGHIPL</sequence>
<reference evidence="5" key="1">
    <citation type="submission" date="2022-04" db="EMBL/GenBank/DDBJ databases">
        <title>A functionally conserved STORR gene fusion in Papaver species that diverged 16.8 million years ago.</title>
        <authorList>
            <person name="Catania T."/>
        </authorList>
    </citation>
    <scope>NUCLEOTIDE SEQUENCE</scope>
    <source>
        <strain evidence="5">S-188037</strain>
    </source>
</reference>
<feature type="region of interest" description="Disordered" evidence="3">
    <location>
        <begin position="756"/>
        <end position="780"/>
    </location>
</feature>
<name>A0AAD4SDZ8_9MAGN</name>
<feature type="compositionally biased region" description="Low complexity" evidence="3">
    <location>
        <begin position="763"/>
        <end position="773"/>
    </location>
</feature>
<dbReference type="InterPro" id="IPR056888">
    <property type="entry name" value="NET2A-D/KIP1-like_dom"/>
</dbReference>
<feature type="domain" description="NAB" evidence="4">
    <location>
        <begin position="10"/>
        <end position="90"/>
    </location>
</feature>
<dbReference type="InterPro" id="IPR011684">
    <property type="entry name" value="NAB"/>
</dbReference>
<evidence type="ECO:0000256" key="3">
    <source>
        <dbReference type="SAM" id="MobiDB-lite"/>
    </source>
</evidence>
<dbReference type="EMBL" id="JAJJMB010011896">
    <property type="protein sequence ID" value="KAI3895824.1"/>
    <property type="molecule type" value="Genomic_DNA"/>
</dbReference>
<dbReference type="Pfam" id="PF07765">
    <property type="entry name" value="KIP1"/>
    <property type="match status" value="1"/>
</dbReference>
<organism evidence="5 6">
    <name type="scientific">Papaver atlanticum</name>
    <dbReference type="NCBI Taxonomy" id="357466"/>
    <lineage>
        <taxon>Eukaryota</taxon>
        <taxon>Viridiplantae</taxon>
        <taxon>Streptophyta</taxon>
        <taxon>Embryophyta</taxon>
        <taxon>Tracheophyta</taxon>
        <taxon>Spermatophyta</taxon>
        <taxon>Magnoliopsida</taxon>
        <taxon>Ranunculales</taxon>
        <taxon>Papaveraceae</taxon>
        <taxon>Papaveroideae</taxon>
        <taxon>Papaver</taxon>
    </lineage>
</organism>
<evidence type="ECO:0000256" key="1">
    <source>
        <dbReference type="ARBA" id="ARBA00023054"/>
    </source>
</evidence>
<dbReference type="PROSITE" id="PS51774">
    <property type="entry name" value="NAB"/>
    <property type="match status" value="1"/>
</dbReference>
<evidence type="ECO:0000256" key="2">
    <source>
        <dbReference type="SAM" id="Coils"/>
    </source>
</evidence>
<proteinExistence type="predicted"/>
<feature type="region of interest" description="Disordered" evidence="3">
    <location>
        <begin position="394"/>
        <end position="416"/>
    </location>
</feature>
<evidence type="ECO:0000259" key="4">
    <source>
        <dbReference type="PROSITE" id="PS51774"/>
    </source>
</evidence>
<accession>A0AAD4SDZ8</accession>
<dbReference type="GO" id="GO:0003779">
    <property type="term" value="F:actin binding"/>
    <property type="evidence" value="ECO:0007669"/>
    <property type="project" value="InterPro"/>
</dbReference>
<dbReference type="Proteomes" id="UP001202328">
    <property type="component" value="Unassembled WGS sequence"/>
</dbReference>
<dbReference type="AlphaFoldDB" id="A0AAD4SDZ8"/>
<dbReference type="PANTHER" id="PTHR31631">
    <property type="entry name" value="PROTEIN NETWORKED 2D"/>
    <property type="match status" value="1"/>
</dbReference>
<protein>
    <recommendedName>
        <fullName evidence="4">NAB domain-containing protein</fullName>
    </recommendedName>
</protein>